<proteinExistence type="inferred from homology"/>
<gene>
    <name evidence="3 4" type="primary">smpB</name>
    <name evidence="4" type="ORF">H4075_11850</name>
</gene>
<dbReference type="CDD" id="cd09294">
    <property type="entry name" value="SmpB"/>
    <property type="match status" value="1"/>
</dbReference>
<dbReference type="GO" id="GO:0070930">
    <property type="term" value="P:trans-translation-dependent protein tagging"/>
    <property type="evidence" value="ECO:0007669"/>
    <property type="project" value="TreeGrafter"/>
</dbReference>
<name>A0A7G5XBD7_9BACT</name>
<keyword evidence="5" id="KW-1185">Reference proteome</keyword>
<comment type="subcellular location">
    <subcellularLocation>
        <location evidence="3">Cytoplasm</location>
    </subcellularLocation>
    <text evidence="3">The tmRNA-SmpB complex associates with stalled 70S ribosomes.</text>
</comment>
<dbReference type="KEGG" id="lacs:H4075_11850"/>
<organism evidence="4 5">
    <name type="scientific">Lacibacter sediminis</name>
    <dbReference type="NCBI Taxonomy" id="2760713"/>
    <lineage>
        <taxon>Bacteria</taxon>
        <taxon>Pseudomonadati</taxon>
        <taxon>Bacteroidota</taxon>
        <taxon>Chitinophagia</taxon>
        <taxon>Chitinophagales</taxon>
        <taxon>Chitinophagaceae</taxon>
        <taxon>Lacibacter</taxon>
    </lineage>
</organism>
<dbReference type="AlphaFoldDB" id="A0A7G5XBD7"/>
<evidence type="ECO:0000256" key="2">
    <source>
        <dbReference type="ARBA" id="ARBA00022884"/>
    </source>
</evidence>
<dbReference type="PROSITE" id="PS01317">
    <property type="entry name" value="SSRP"/>
    <property type="match status" value="1"/>
</dbReference>
<dbReference type="PANTHER" id="PTHR30308">
    <property type="entry name" value="TMRNA-BINDING COMPONENT OF TRANS-TRANSLATION TAGGING COMPLEX"/>
    <property type="match status" value="1"/>
</dbReference>
<dbReference type="EMBL" id="CP060007">
    <property type="protein sequence ID" value="QNA42790.1"/>
    <property type="molecule type" value="Genomic_DNA"/>
</dbReference>
<evidence type="ECO:0000256" key="3">
    <source>
        <dbReference type="HAMAP-Rule" id="MF_00023"/>
    </source>
</evidence>
<evidence type="ECO:0000256" key="1">
    <source>
        <dbReference type="ARBA" id="ARBA00022490"/>
    </source>
</evidence>
<dbReference type="InterPro" id="IPR020081">
    <property type="entry name" value="SsrA-bd_prot_CS"/>
</dbReference>
<protein>
    <recommendedName>
        <fullName evidence="3">SsrA-binding protein</fullName>
    </recommendedName>
    <alternativeName>
        <fullName evidence="3">Small protein B</fullName>
    </alternativeName>
</protein>
<comment type="similarity">
    <text evidence="3">Belongs to the SmpB family.</text>
</comment>
<sequence length="145" mass="17106">MTELKNRSAFHDYYFEDKLVAGMVLVGTEVKSIREGKVSFSDSYCFFDKHELWIKGLHIAEYKFGTTNNHLAVHDRKLLLNKKEIKKWENKLKEKGYTVVPLRIFFTENNLAKLEIGLGKGKKLHDKRETIKNRDAERELKKYVK</sequence>
<dbReference type="Pfam" id="PF01668">
    <property type="entry name" value="SmpB"/>
    <property type="match status" value="1"/>
</dbReference>
<dbReference type="PANTHER" id="PTHR30308:SF2">
    <property type="entry name" value="SSRA-BINDING PROTEIN"/>
    <property type="match status" value="1"/>
</dbReference>
<dbReference type="HAMAP" id="MF_00023">
    <property type="entry name" value="SmpB"/>
    <property type="match status" value="1"/>
</dbReference>
<dbReference type="GO" id="GO:0005829">
    <property type="term" value="C:cytosol"/>
    <property type="evidence" value="ECO:0007669"/>
    <property type="project" value="TreeGrafter"/>
</dbReference>
<dbReference type="NCBIfam" id="TIGR00086">
    <property type="entry name" value="smpB"/>
    <property type="match status" value="1"/>
</dbReference>
<dbReference type="InterPro" id="IPR000037">
    <property type="entry name" value="SsrA-bd_prot"/>
</dbReference>
<dbReference type="InterPro" id="IPR023620">
    <property type="entry name" value="SmpB"/>
</dbReference>
<dbReference type="RefSeq" id="WP_182801056.1">
    <property type="nucleotide sequence ID" value="NZ_CP060007.1"/>
</dbReference>
<reference evidence="5" key="1">
    <citation type="submission" date="2020-08" db="EMBL/GenBank/DDBJ databases">
        <title>Lacibacter sp. S13-6-6 genome sequencing.</title>
        <authorList>
            <person name="Jin L."/>
        </authorList>
    </citation>
    <scope>NUCLEOTIDE SEQUENCE [LARGE SCALE GENOMIC DNA]</scope>
    <source>
        <strain evidence="5">S13-6-6</strain>
    </source>
</reference>
<dbReference type="SUPFAM" id="SSF74982">
    <property type="entry name" value="Small protein B (SmpB)"/>
    <property type="match status" value="1"/>
</dbReference>
<evidence type="ECO:0000313" key="5">
    <source>
        <dbReference type="Proteomes" id="UP000515344"/>
    </source>
</evidence>
<dbReference type="GO" id="GO:0003723">
    <property type="term" value="F:RNA binding"/>
    <property type="evidence" value="ECO:0007669"/>
    <property type="project" value="UniProtKB-UniRule"/>
</dbReference>
<keyword evidence="2 3" id="KW-0694">RNA-binding</keyword>
<dbReference type="NCBIfam" id="NF003843">
    <property type="entry name" value="PRK05422.1"/>
    <property type="match status" value="1"/>
</dbReference>
<comment type="function">
    <text evidence="3">Required for rescue of stalled ribosomes mediated by trans-translation. Binds to transfer-messenger RNA (tmRNA), required for stable association of tmRNA with ribosomes. tmRNA and SmpB together mimic tRNA shape, replacing the anticodon stem-loop with SmpB. tmRNA is encoded by the ssrA gene; the 2 termini fold to resemble tRNA(Ala) and it encodes a 'tag peptide', a short internal open reading frame. During trans-translation Ala-aminoacylated tmRNA acts like a tRNA, entering the A-site of stalled ribosomes, displacing the stalled mRNA. The ribosome then switches to translate the ORF on the tmRNA; the nascent peptide is terminated with the 'tag peptide' encoded by the tmRNA and targeted for degradation. The ribosome is freed to recommence translation, which seems to be the essential function of trans-translation.</text>
</comment>
<keyword evidence="1 3" id="KW-0963">Cytoplasm</keyword>
<evidence type="ECO:0000313" key="4">
    <source>
        <dbReference type="EMBL" id="QNA42790.1"/>
    </source>
</evidence>
<dbReference type="GO" id="GO:0070929">
    <property type="term" value="P:trans-translation"/>
    <property type="evidence" value="ECO:0007669"/>
    <property type="project" value="UniProtKB-UniRule"/>
</dbReference>
<dbReference type="Gene3D" id="2.40.280.10">
    <property type="match status" value="1"/>
</dbReference>
<dbReference type="Proteomes" id="UP000515344">
    <property type="component" value="Chromosome"/>
</dbReference>
<accession>A0A7G5XBD7</accession>